<dbReference type="EMBL" id="JAKRVX010000004">
    <property type="protein sequence ID" value="MCL9817629.1"/>
    <property type="molecule type" value="Genomic_DNA"/>
</dbReference>
<feature type="transmembrane region" description="Helical" evidence="1">
    <location>
        <begin position="6"/>
        <end position="26"/>
    </location>
</feature>
<feature type="transmembrane region" description="Helical" evidence="1">
    <location>
        <begin position="59"/>
        <end position="84"/>
    </location>
</feature>
<dbReference type="InterPro" id="IPR014756">
    <property type="entry name" value="Ig_E-set"/>
</dbReference>
<keyword evidence="5" id="KW-1185">Reference proteome</keyword>
<evidence type="ECO:0000313" key="5">
    <source>
        <dbReference type="Proteomes" id="UP001203207"/>
    </source>
</evidence>
<keyword evidence="1" id="KW-1133">Transmembrane helix</keyword>
<dbReference type="RefSeq" id="WP_250584861.1">
    <property type="nucleotide sequence ID" value="NZ_JAKRVX010000004.1"/>
</dbReference>
<dbReference type="Gene3D" id="2.60.40.650">
    <property type="match status" value="1"/>
</dbReference>
<dbReference type="PANTHER" id="PTHR19372">
    <property type="entry name" value="SULFITE REDUCTASE"/>
    <property type="match status" value="1"/>
</dbReference>
<dbReference type="SUPFAM" id="SSF56524">
    <property type="entry name" value="Oxidoreductase molybdopterin-binding domain"/>
    <property type="match status" value="1"/>
</dbReference>
<reference evidence="4" key="2">
    <citation type="submission" date="2022-02" db="EMBL/GenBank/DDBJ databases">
        <authorList>
            <person name="Elcheninov A.G."/>
            <person name="Sorokin D.Y."/>
            <person name="Kublanov I.V."/>
        </authorList>
    </citation>
    <scope>NUCLEOTIDE SEQUENCE</scope>
    <source>
        <strain evidence="4">AArc-St2</strain>
    </source>
</reference>
<accession>A0AAE3FYH2</accession>
<dbReference type="InterPro" id="IPR005066">
    <property type="entry name" value="MoCF_OxRdtse_dimer"/>
</dbReference>
<feature type="domain" description="Moybdenum cofactor oxidoreductase dimerisation" evidence="3">
    <location>
        <begin position="390"/>
        <end position="467"/>
    </location>
</feature>
<dbReference type="InterPro" id="IPR036374">
    <property type="entry name" value="OxRdtase_Mopterin-bd_sf"/>
</dbReference>
<feature type="transmembrane region" description="Helical" evidence="1">
    <location>
        <begin position="115"/>
        <end position="136"/>
    </location>
</feature>
<keyword evidence="1" id="KW-0812">Transmembrane</keyword>
<dbReference type="GO" id="GO:0008482">
    <property type="term" value="F:sulfite oxidase activity"/>
    <property type="evidence" value="ECO:0007669"/>
    <property type="project" value="TreeGrafter"/>
</dbReference>
<evidence type="ECO:0000259" key="2">
    <source>
        <dbReference type="Pfam" id="PF00174"/>
    </source>
</evidence>
<organism evidence="4 5">
    <name type="scientific">Natronocalculus amylovorans</name>
    <dbReference type="NCBI Taxonomy" id="2917812"/>
    <lineage>
        <taxon>Archaea</taxon>
        <taxon>Methanobacteriati</taxon>
        <taxon>Methanobacteriota</taxon>
        <taxon>Stenosarchaea group</taxon>
        <taxon>Halobacteria</taxon>
        <taxon>Halobacteriales</taxon>
        <taxon>Haloferacaceae</taxon>
        <taxon>Natronocalculus</taxon>
    </lineage>
</organism>
<dbReference type="PANTHER" id="PTHR19372:SF7">
    <property type="entry name" value="SULFITE OXIDASE, MITOCHONDRIAL"/>
    <property type="match status" value="1"/>
</dbReference>
<dbReference type="GO" id="GO:0043546">
    <property type="term" value="F:molybdopterin cofactor binding"/>
    <property type="evidence" value="ECO:0007669"/>
    <property type="project" value="TreeGrafter"/>
</dbReference>
<dbReference type="Gene3D" id="3.90.420.10">
    <property type="entry name" value="Oxidoreductase, molybdopterin-binding domain"/>
    <property type="match status" value="1"/>
</dbReference>
<proteinExistence type="predicted"/>
<dbReference type="Pfam" id="PF00174">
    <property type="entry name" value="Oxidored_molyb"/>
    <property type="match status" value="1"/>
</dbReference>
<dbReference type="SUPFAM" id="SSF81296">
    <property type="entry name" value="E set domains"/>
    <property type="match status" value="1"/>
</dbReference>
<name>A0AAE3FYH2_9EURY</name>
<dbReference type="Proteomes" id="UP001203207">
    <property type="component" value="Unassembled WGS sequence"/>
</dbReference>
<sequence>MDRSKLVTAGFASLLGVCCGVLLTGVDGLIEPLFRVAVLYAPAIVVNTVLGMLDSGARTLLSVASAVGFTAILFLLVAISLWAGGRERRDPWGAAIVITLSVSFIYTVLLTGRALPAVGVAGGVFAGVLIDPGHAIRRGAPEKDRRRRFLRTVAGTAAAVLPIGAFGRYRNRDPPPIDAVDLPGTAQSDVSELLEQAHARSFSLPGSPDLISDIGEFYTVDINRRPPVVDRDQWTLSITGAVEQSLTVTFDELVTEPLLTAPATLRCIGDTLNGPLMDTAVWTGVELASLLDRAGVVGEHAVVRGADGYFERLPQETLETAIVAVAMNGETLPRAHGYPARLVIPGSWGKINTKWVTEIEILAEPGDGYWTNRGWNGTAPMQIVAKLWSIDSDGDTIRIGGHAYGGDTGISRVEVSTDGGHRWDDANLSAPVTDDDAVSRQWEYSFTRTDDTHEVVVRAYDRSGNRQEQPTADAFPDGPTGWVTVEL</sequence>
<evidence type="ECO:0000259" key="3">
    <source>
        <dbReference type="Pfam" id="PF03404"/>
    </source>
</evidence>
<gene>
    <name evidence="4" type="ORF">AArcSt2_11795</name>
</gene>
<dbReference type="GO" id="GO:0030151">
    <property type="term" value="F:molybdenum ion binding"/>
    <property type="evidence" value="ECO:0007669"/>
    <property type="project" value="InterPro"/>
</dbReference>
<dbReference type="GO" id="GO:0020037">
    <property type="term" value="F:heme binding"/>
    <property type="evidence" value="ECO:0007669"/>
    <property type="project" value="TreeGrafter"/>
</dbReference>
<keyword evidence="1" id="KW-0472">Membrane</keyword>
<feature type="transmembrane region" description="Helical" evidence="1">
    <location>
        <begin position="91"/>
        <end position="109"/>
    </location>
</feature>
<dbReference type="GO" id="GO:0006790">
    <property type="term" value="P:sulfur compound metabolic process"/>
    <property type="evidence" value="ECO:0007669"/>
    <property type="project" value="TreeGrafter"/>
</dbReference>
<dbReference type="Pfam" id="PF03404">
    <property type="entry name" value="Mo-co_dimer"/>
    <property type="match status" value="1"/>
</dbReference>
<feature type="transmembrane region" description="Helical" evidence="1">
    <location>
        <begin position="33"/>
        <end position="53"/>
    </location>
</feature>
<feature type="domain" description="Oxidoreductase molybdopterin-binding" evidence="2">
    <location>
        <begin position="227"/>
        <end position="370"/>
    </location>
</feature>
<protein>
    <submittedName>
        <fullName evidence="4">Molybdopterin-dependent oxidoreductase</fullName>
    </submittedName>
</protein>
<dbReference type="AlphaFoldDB" id="A0AAE3FYH2"/>
<evidence type="ECO:0000256" key="1">
    <source>
        <dbReference type="SAM" id="Phobius"/>
    </source>
</evidence>
<dbReference type="InterPro" id="IPR000572">
    <property type="entry name" value="OxRdtase_Mopterin-bd_dom"/>
</dbReference>
<reference evidence="4" key="1">
    <citation type="journal article" date="2022" name="Syst. Appl. Microbiol.">
        <title>Natronocalculus amylovorans gen. nov., sp. nov., and Natranaeroarchaeum aerophilus sp. nov., dominant culturable amylolytic natronoarchaea from hypersaline soda lakes in southwestern Siberia.</title>
        <authorList>
            <person name="Sorokin D.Y."/>
            <person name="Elcheninov A.G."/>
            <person name="Khizhniak T.V."/>
            <person name="Koenen M."/>
            <person name="Bale N.J."/>
            <person name="Damste J.S.S."/>
            <person name="Kublanov I.V."/>
        </authorList>
    </citation>
    <scope>NUCLEOTIDE SEQUENCE</scope>
    <source>
        <strain evidence="4">AArc-St2</strain>
    </source>
</reference>
<comment type="caution">
    <text evidence="4">The sequence shown here is derived from an EMBL/GenBank/DDBJ whole genome shotgun (WGS) entry which is preliminary data.</text>
</comment>
<evidence type="ECO:0000313" key="4">
    <source>
        <dbReference type="EMBL" id="MCL9817629.1"/>
    </source>
</evidence>